<evidence type="ECO:0000256" key="8">
    <source>
        <dbReference type="ARBA" id="ARBA00022840"/>
    </source>
</evidence>
<keyword evidence="9" id="KW-0408">Iron</keyword>
<evidence type="ECO:0000256" key="1">
    <source>
        <dbReference type="ARBA" id="ARBA00001966"/>
    </source>
</evidence>
<evidence type="ECO:0000256" key="13">
    <source>
        <dbReference type="ARBA" id="ARBA00023235"/>
    </source>
</evidence>
<evidence type="ECO:0000313" key="19">
    <source>
        <dbReference type="Proteomes" id="UP000593601"/>
    </source>
</evidence>
<dbReference type="SMART" id="SM00487">
    <property type="entry name" value="DEXDc"/>
    <property type="match status" value="1"/>
</dbReference>
<dbReference type="PANTHER" id="PTHR11472:SF34">
    <property type="entry name" value="REGULATOR OF TELOMERE ELONGATION HELICASE 1"/>
    <property type="match status" value="1"/>
</dbReference>
<keyword evidence="8" id="KW-0067">ATP-binding</keyword>
<dbReference type="InterPro" id="IPR006554">
    <property type="entry name" value="Helicase-like_DEXD_c2"/>
</dbReference>
<evidence type="ECO:0000256" key="16">
    <source>
        <dbReference type="ARBA" id="ARBA00048954"/>
    </source>
</evidence>
<dbReference type="GO" id="GO:0006281">
    <property type="term" value="P:DNA repair"/>
    <property type="evidence" value="ECO:0007669"/>
    <property type="project" value="UniProtKB-KW"/>
</dbReference>
<evidence type="ECO:0000313" key="18">
    <source>
        <dbReference type="EMBL" id="QOV19116.1"/>
    </source>
</evidence>
<dbReference type="InterPro" id="IPR045028">
    <property type="entry name" value="DinG/Rad3-like"/>
</dbReference>
<dbReference type="Pfam" id="PF06733">
    <property type="entry name" value="DEAD_2"/>
    <property type="match status" value="1"/>
</dbReference>
<dbReference type="InterPro" id="IPR011545">
    <property type="entry name" value="DEAD/DEAH_box_helicase_dom"/>
</dbReference>
<dbReference type="Gene3D" id="3.90.320.10">
    <property type="match status" value="1"/>
</dbReference>
<organism evidence="18 19">
    <name type="scientific">Blautia liquoris</name>
    <dbReference type="NCBI Taxonomy" id="2779518"/>
    <lineage>
        <taxon>Bacteria</taxon>
        <taxon>Bacillati</taxon>
        <taxon>Bacillota</taxon>
        <taxon>Clostridia</taxon>
        <taxon>Lachnospirales</taxon>
        <taxon>Lachnospiraceae</taxon>
        <taxon>Blautia</taxon>
    </lineage>
</organism>
<evidence type="ECO:0000256" key="2">
    <source>
        <dbReference type="ARBA" id="ARBA00022485"/>
    </source>
</evidence>
<keyword evidence="10" id="KW-0411">Iron-sulfur</keyword>
<dbReference type="PROSITE" id="PS51193">
    <property type="entry name" value="HELICASE_ATP_BIND_2"/>
    <property type="match status" value="1"/>
</dbReference>
<protein>
    <recommendedName>
        <fullName evidence="15">DNA 5'-3' helicase</fullName>
        <ecNumber evidence="15">5.6.2.3</ecNumber>
    </recommendedName>
</protein>
<dbReference type="RefSeq" id="WP_193735463.1">
    <property type="nucleotide sequence ID" value="NZ_CP063304.1"/>
</dbReference>
<dbReference type="Proteomes" id="UP000593601">
    <property type="component" value="Chromosome"/>
</dbReference>
<evidence type="ECO:0000256" key="10">
    <source>
        <dbReference type="ARBA" id="ARBA00023014"/>
    </source>
</evidence>
<keyword evidence="5" id="KW-0227">DNA damage</keyword>
<dbReference type="InterPro" id="IPR006555">
    <property type="entry name" value="ATP-dep_Helicase_C"/>
</dbReference>
<evidence type="ECO:0000256" key="3">
    <source>
        <dbReference type="ARBA" id="ARBA00022723"/>
    </source>
</evidence>
<keyword evidence="7 18" id="KW-0347">Helicase</keyword>
<dbReference type="KEGG" id="bliq:INP51_14345"/>
<evidence type="ECO:0000256" key="15">
    <source>
        <dbReference type="ARBA" id="ARBA00044969"/>
    </source>
</evidence>
<evidence type="ECO:0000256" key="7">
    <source>
        <dbReference type="ARBA" id="ARBA00022806"/>
    </source>
</evidence>
<dbReference type="InterPro" id="IPR014001">
    <property type="entry name" value="Helicase_ATP-bd"/>
</dbReference>
<comment type="similarity">
    <text evidence="14">Belongs to the helicase family. DinG subfamily.</text>
</comment>
<evidence type="ECO:0000256" key="6">
    <source>
        <dbReference type="ARBA" id="ARBA00022801"/>
    </source>
</evidence>
<keyword evidence="2" id="KW-0004">4Fe-4S</keyword>
<dbReference type="InterPro" id="IPR027417">
    <property type="entry name" value="P-loop_NTPase"/>
</dbReference>
<dbReference type="Pfam" id="PF13307">
    <property type="entry name" value="Helicase_C_2"/>
    <property type="match status" value="1"/>
</dbReference>
<gene>
    <name evidence="18" type="ORF">INP51_14345</name>
</gene>
<dbReference type="InterPro" id="IPR014013">
    <property type="entry name" value="Helic_SF1/SF2_ATP-bd_DinG/Rad3"/>
</dbReference>
<dbReference type="InterPro" id="IPR011604">
    <property type="entry name" value="PDDEXK-like_dom_sf"/>
</dbReference>
<dbReference type="InterPro" id="IPR010614">
    <property type="entry name" value="RAD3-like_helicase_DEAD"/>
</dbReference>
<keyword evidence="11" id="KW-0238">DNA-binding</keyword>
<sequence>METIRISVRALVEFLLRSGDLDNRKDGFADKEAMQKGSRIHRKIQKSMGAGYRPECPLIYEKQFDHYTLRIEGRADGIFYKDGMDVIDEIKSTYTLISEITEPVPVHVAQAKCYAYIYALLNHKEQMGIQMTYCNLETEEIKRFNETFLMAELDNWFTDLICQYQKWADFQYLWRQKRNASMQGMEFPYPYRKGQKKLVADVYRTIIRGKQLFVNAPTGVGKTLSVLFPAVRAVGENKGDKIFYLTAKTITRTVAEEAFSILSERGLLYKVITLTAKEKMCVCDEVDCSPETCPRAKGHYDRVNDAVFELLNHSDTLSRDVVLEAADKAQVCPYEFQLDLATWVDAVICDYNYVFDPVVRLRRFFGEGMGKGEYLFLIDEAHNLVERGRQMYSAAVYKEDFLEIKKLIKPYVHDTKLARVLERCNRQLLAFKRECSKDYLELENVGNFLLSMMGLVGELERFLQDLGNGELRKKILEFYFSVKSFVNIYEIMDENYMIYARHTADGRFMLKLFCVNPADNLQECLNKGVSAVFFSATLLPVRYYKELLSVRKDDYAVYVESPFDPDKRKLILTNDVSTKYTRRSTEEYTRIASYICQTVGQKKGNYMVFFPSYQMLKDVNDIFQESFLPKVEADGGVQVLQQVSGMNETEREAFLDAFSLNSTDSETLIAFCVMGGIFSEGIDLDGERLIGALVVGTGIPKLDTEREILKEFYDRRGEKGFDYAYRFPGMNKVFQAAGRVIRTDEDTGVVVLLDERFRYRENLDLFPREWKTYSTCSVKTIADEVKEFWDRYP</sequence>
<feature type="domain" description="Helicase ATP-binding" evidence="17">
    <location>
        <begin position="181"/>
        <end position="466"/>
    </location>
</feature>
<dbReference type="PANTHER" id="PTHR11472">
    <property type="entry name" value="DNA REPAIR DEAD HELICASE RAD3/XP-D SUBFAMILY MEMBER"/>
    <property type="match status" value="1"/>
</dbReference>
<comment type="cofactor">
    <cofactor evidence="1">
        <name>[4Fe-4S] cluster</name>
        <dbReference type="ChEBI" id="CHEBI:49883"/>
    </cofactor>
</comment>
<keyword evidence="4" id="KW-0547">Nucleotide-binding</keyword>
<evidence type="ECO:0000256" key="4">
    <source>
        <dbReference type="ARBA" id="ARBA00022741"/>
    </source>
</evidence>
<evidence type="ECO:0000259" key="17">
    <source>
        <dbReference type="PROSITE" id="PS51193"/>
    </source>
</evidence>
<dbReference type="Gene3D" id="1.10.275.40">
    <property type="match status" value="1"/>
</dbReference>
<keyword evidence="19" id="KW-1185">Reference proteome</keyword>
<keyword evidence="12" id="KW-0234">DNA repair</keyword>
<dbReference type="GO" id="GO:0003677">
    <property type="term" value="F:DNA binding"/>
    <property type="evidence" value="ECO:0007669"/>
    <property type="project" value="UniProtKB-KW"/>
</dbReference>
<dbReference type="AlphaFoldDB" id="A0A7M2RFJ8"/>
<dbReference type="EC" id="5.6.2.3" evidence="15"/>
<evidence type="ECO:0000256" key="14">
    <source>
        <dbReference type="ARBA" id="ARBA00038058"/>
    </source>
</evidence>
<dbReference type="GO" id="GO:0016818">
    <property type="term" value="F:hydrolase activity, acting on acid anhydrides, in phosphorus-containing anhydrides"/>
    <property type="evidence" value="ECO:0007669"/>
    <property type="project" value="InterPro"/>
</dbReference>
<comment type="catalytic activity">
    <reaction evidence="16">
        <text>ATP + H2O = ADP + phosphate + H(+)</text>
        <dbReference type="Rhea" id="RHEA:13065"/>
        <dbReference type="ChEBI" id="CHEBI:15377"/>
        <dbReference type="ChEBI" id="CHEBI:15378"/>
        <dbReference type="ChEBI" id="CHEBI:30616"/>
        <dbReference type="ChEBI" id="CHEBI:43474"/>
        <dbReference type="ChEBI" id="CHEBI:456216"/>
        <dbReference type="EC" id="5.6.2.3"/>
    </reaction>
</comment>
<keyword evidence="13" id="KW-0413">Isomerase</keyword>
<dbReference type="Pfam" id="PF00270">
    <property type="entry name" value="DEAD"/>
    <property type="match status" value="1"/>
</dbReference>
<dbReference type="SMART" id="SM00491">
    <property type="entry name" value="HELICc2"/>
    <property type="match status" value="1"/>
</dbReference>
<dbReference type="GO" id="GO:0051539">
    <property type="term" value="F:4 iron, 4 sulfur cluster binding"/>
    <property type="evidence" value="ECO:0007669"/>
    <property type="project" value="UniProtKB-KW"/>
</dbReference>
<reference evidence="18 19" key="1">
    <citation type="submission" date="2020-10" db="EMBL/GenBank/DDBJ databases">
        <title>Blautia liquoris sp.nov., isolated from the mud in a fermentation cellar used for the production of Chinese strong-flavoured liquor.</title>
        <authorList>
            <person name="Lu L."/>
        </authorList>
    </citation>
    <scope>NUCLEOTIDE SEQUENCE [LARGE SCALE GENOMIC DNA]</scope>
    <source>
        <strain evidence="18 19">LZLJ-3</strain>
    </source>
</reference>
<name>A0A7M2RFJ8_9FIRM</name>
<dbReference type="GO" id="GO:0043139">
    <property type="term" value="F:5'-3' DNA helicase activity"/>
    <property type="evidence" value="ECO:0007669"/>
    <property type="project" value="UniProtKB-EC"/>
</dbReference>
<evidence type="ECO:0000256" key="5">
    <source>
        <dbReference type="ARBA" id="ARBA00022763"/>
    </source>
</evidence>
<evidence type="ECO:0000256" key="11">
    <source>
        <dbReference type="ARBA" id="ARBA00023125"/>
    </source>
</evidence>
<evidence type="ECO:0000256" key="9">
    <source>
        <dbReference type="ARBA" id="ARBA00023004"/>
    </source>
</evidence>
<dbReference type="InterPro" id="IPR042493">
    <property type="entry name" value="XPD_DNA_FeS"/>
</dbReference>
<dbReference type="Gene3D" id="3.40.50.300">
    <property type="entry name" value="P-loop containing nucleotide triphosphate hydrolases"/>
    <property type="match status" value="2"/>
</dbReference>
<dbReference type="SUPFAM" id="SSF52540">
    <property type="entry name" value="P-loop containing nucleoside triphosphate hydrolases"/>
    <property type="match status" value="2"/>
</dbReference>
<keyword evidence="6" id="KW-0378">Hydrolase</keyword>
<dbReference type="GO" id="GO:0005524">
    <property type="term" value="F:ATP binding"/>
    <property type="evidence" value="ECO:0007669"/>
    <property type="project" value="UniProtKB-KW"/>
</dbReference>
<dbReference type="SMART" id="SM00488">
    <property type="entry name" value="DEXDc2"/>
    <property type="match status" value="1"/>
</dbReference>
<dbReference type="GO" id="GO:0046872">
    <property type="term" value="F:metal ion binding"/>
    <property type="evidence" value="ECO:0007669"/>
    <property type="project" value="UniProtKB-KW"/>
</dbReference>
<keyword evidence="3" id="KW-0479">Metal-binding</keyword>
<proteinExistence type="inferred from homology"/>
<evidence type="ECO:0000256" key="12">
    <source>
        <dbReference type="ARBA" id="ARBA00023204"/>
    </source>
</evidence>
<accession>A0A7M2RFJ8</accession>
<dbReference type="Gene3D" id="1.10.30.20">
    <property type="entry name" value="Bacterial XPD DNA helicase, FeS cluster domain"/>
    <property type="match status" value="1"/>
</dbReference>
<dbReference type="EMBL" id="CP063304">
    <property type="protein sequence ID" value="QOV19116.1"/>
    <property type="molecule type" value="Genomic_DNA"/>
</dbReference>